<dbReference type="AlphaFoldDB" id="A0A1I5D5M8"/>
<reference evidence="3" key="1">
    <citation type="submission" date="2016-10" db="EMBL/GenBank/DDBJ databases">
        <authorList>
            <person name="Varghese N."/>
            <person name="Submissions S."/>
        </authorList>
    </citation>
    <scope>NUCLEOTIDE SEQUENCE [LARGE SCALE GENOMIC DNA]</scope>
    <source>
        <strain evidence="3">DSM 6150</strain>
    </source>
</reference>
<dbReference type="STRING" id="83765.SAMN05660284_02576"/>
<accession>A0A1I5D5M8</accession>
<dbReference type="RefSeq" id="WP_091197581.1">
    <property type="nucleotide sequence ID" value="NZ_FOVE01000023.1"/>
</dbReference>
<organism evidence="2 3">
    <name type="scientific">Formivibrio citricus</name>
    <dbReference type="NCBI Taxonomy" id="83765"/>
    <lineage>
        <taxon>Bacteria</taxon>
        <taxon>Pseudomonadati</taxon>
        <taxon>Pseudomonadota</taxon>
        <taxon>Betaproteobacteria</taxon>
        <taxon>Neisseriales</taxon>
        <taxon>Chitinibacteraceae</taxon>
        <taxon>Formivibrio</taxon>
    </lineage>
</organism>
<dbReference type="EMBL" id="FOVE01000023">
    <property type="protein sequence ID" value="SFN94426.1"/>
    <property type="molecule type" value="Genomic_DNA"/>
</dbReference>
<evidence type="ECO:0000259" key="1">
    <source>
        <dbReference type="Pfam" id="PF13503"/>
    </source>
</evidence>
<proteinExistence type="predicted"/>
<protein>
    <recommendedName>
        <fullName evidence="1">DUF4123 domain-containing protein</fullName>
    </recommendedName>
</protein>
<dbReference type="Pfam" id="PF13503">
    <property type="entry name" value="DUF4123"/>
    <property type="match status" value="1"/>
</dbReference>
<dbReference type="OrthoDB" id="8743554at2"/>
<gene>
    <name evidence="2" type="ORF">SAMN05660284_02576</name>
</gene>
<evidence type="ECO:0000313" key="3">
    <source>
        <dbReference type="Proteomes" id="UP000242869"/>
    </source>
</evidence>
<feature type="domain" description="DUF4123" evidence="1">
    <location>
        <begin position="37"/>
        <end position="164"/>
    </location>
</feature>
<dbReference type="InterPro" id="IPR025391">
    <property type="entry name" value="DUF4123"/>
</dbReference>
<name>A0A1I5D5M8_9NEIS</name>
<sequence length="343" mass="38819">MHIPYNQPEQRAIIQTLQEKAGQEWAAFHEDPALNAYLVIERAMATELTRLAKRQLQTCAHAVLFEHTPEAHLAELSPWLIALPSRPEPAVLAPVYMAAQLYGGMVWLWSALDLPALAEHLRKFMGATLYNEATGEIEGDIALRSTDPRVLPGFIEALHPHQRDAFLQPIRACAIWNRHLQWQRWDGPAEPVTEPLPPLHISLGQLGVMNRHTQPDKILHLLETEYGQQNDSPVHLHLLSQTQDARYRAVCACTETARRIGYENDQDLALFASLTYLCHPRFSEAPRFRQAMQDGIRNKISLANTVIALPDAAWEEIDRMHATEFNAADSRPLHAPTLIERHG</sequence>
<evidence type="ECO:0000313" key="2">
    <source>
        <dbReference type="EMBL" id="SFN94426.1"/>
    </source>
</evidence>
<dbReference type="Proteomes" id="UP000242869">
    <property type="component" value="Unassembled WGS sequence"/>
</dbReference>
<keyword evidence="3" id="KW-1185">Reference proteome</keyword>